<dbReference type="CDD" id="cd09272">
    <property type="entry name" value="RNase_HI_RT_Ty1"/>
    <property type="match status" value="1"/>
</dbReference>
<evidence type="ECO:0000259" key="1">
    <source>
        <dbReference type="Pfam" id="PF07727"/>
    </source>
</evidence>
<proteinExistence type="predicted"/>
<dbReference type="AlphaFoldDB" id="A0AAQ3TWP1"/>
<keyword evidence="3" id="KW-1185">Reference proteome</keyword>
<feature type="non-terminal residue" evidence="2">
    <location>
        <position position="386"/>
    </location>
</feature>
<dbReference type="InterPro" id="IPR043502">
    <property type="entry name" value="DNA/RNA_pol_sf"/>
</dbReference>
<feature type="domain" description="Reverse transcriptase Ty1/copia-type" evidence="1">
    <location>
        <begin position="1"/>
        <end position="163"/>
    </location>
</feature>
<evidence type="ECO:0000313" key="3">
    <source>
        <dbReference type="Proteomes" id="UP001341281"/>
    </source>
</evidence>
<evidence type="ECO:0000313" key="2">
    <source>
        <dbReference type="EMBL" id="WVZ81046.1"/>
    </source>
</evidence>
<dbReference type="InterPro" id="IPR013103">
    <property type="entry name" value="RVT_2"/>
</dbReference>
<accession>A0AAQ3TWP1</accession>
<protein>
    <recommendedName>
        <fullName evidence="1">Reverse transcriptase Ty1/copia-type domain-containing protein</fullName>
    </recommendedName>
</protein>
<dbReference type="PANTHER" id="PTHR11439">
    <property type="entry name" value="GAG-POL-RELATED RETROTRANSPOSON"/>
    <property type="match status" value="1"/>
</dbReference>
<dbReference type="EMBL" id="CP144750">
    <property type="protein sequence ID" value="WVZ81046.1"/>
    <property type="molecule type" value="Genomic_DNA"/>
</dbReference>
<dbReference type="SUPFAM" id="SSF56672">
    <property type="entry name" value="DNA/RNA polymerases"/>
    <property type="match status" value="1"/>
</dbReference>
<gene>
    <name evidence="2" type="ORF">U9M48_028473</name>
</gene>
<dbReference type="Pfam" id="PF07727">
    <property type="entry name" value="RVT_2"/>
    <property type="match status" value="1"/>
</dbReference>
<dbReference type="PANTHER" id="PTHR11439:SF483">
    <property type="entry name" value="PEPTIDE SYNTHASE GLIP-LIKE, PUTATIVE (AFU_ORTHOLOGUE AFUA_3G12920)-RELATED"/>
    <property type="match status" value="1"/>
</dbReference>
<organism evidence="2 3">
    <name type="scientific">Paspalum notatum var. saurae</name>
    <dbReference type="NCBI Taxonomy" id="547442"/>
    <lineage>
        <taxon>Eukaryota</taxon>
        <taxon>Viridiplantae</taxon>
        <taxon>Streptophyta</taxon>
        <taxon>Embryophyta</taxon>
        <taxon>Tracheophyta</taxon>
        <taxon>Spermatophyta</taxon>
        <taxon>Magnoliopsida</taxon>
        <taxon>Liliopsida</taxon>
        <taxon>Poales</taxon>
        <taxon>Poaceae</taxon>
        <taxon>PACMAD clade</taxon>
        <taxon>Panicoideae</taxon>
        <taxon>Andropogonodae</taxon>
        <taxon>Paspaleae</taxon>
        <taxon>Paspalinae</taxon>
        <taxon>Paspalum</taxon>
    </lineage>
</organism>
<reference evidence="2 3" key="1">
    <citation type="submission" date="2024-02" db="EMBL/GenBank/DDBJ databases">
        <title>High-quality chromosome-scale genome assembly of Pensacola bahiagrass (Paspalum notatum Flugge var. saurae).</title>
        <authorList>
            <person name="Vega J.M."/>
            <person name="Podio M."/>
            <person name="Orjuela J."/>
            <person name="Siena L.A."/>
            <person name="Pessino S.C."/>
            <person name="Combes M.C."/>
            <person name="Mariac C."/>
            <person name="Albertini E."/>
            <person name="Pupilli F."/>
            <person name="Ortiz J.P.A."/>
            <person name="Leblanc O."/>
        </authorList>
    </citation>
    <scope>NUCLEOTIDE SEQUENCE [LARGE SCALE GENOMIC DNA]</scope>
    <source>
        <strain evidence="2">R1</strain>
        <tissue evidence="2">Leaf</tissue>
    </source>
</reference>
<sequence length="386" mass="44161">MDVKSVFLNGYINELVYVDQPLGFEDPRKPNHVYRLNKALYGLKLAPRAWYERLRDFLIMQGFKIGKVDMTLFTKDINGDLFICQIYVDDIIFSCTNEKLSHEFGYMMSREFKMAMIGKLNFFLGFQIKQVKGEIFIHKEKHCRDLLKKFKMGDCKPISTPMSTNEHLDIDVDGKPVDQSTYRSMIGLPLYLTASRPDIMFIVCLCARFQAAPKESQPYGHEKDTLHTPSIGLWYPEGAKLELLGYSDSDFAGYRVDRKISWSSKKQNCVVLSTAEAEYIAAGACCAQIIYMKQSLLDFGVVCGSVPLLCDNESGAKIAKNPVQHSRTKHIDIHHHFLRDHEAKADITITGVRSEEQLADIFTKPLGEETFCRLRSELNMLDWSNF</sequence>
<name>A0AAQ3TWP1_PASNO</name>
<dbReference type="Proteomes" id="UP001341281">
    <property type="component" value="Chromosome 06"/>
</dbReference>